<feature type="region of interest" description="Disordered" evidence="1">
    <location>
        <begin position="110"/>
        <end position="147"/>
    </location>
</feature>
<organism evidence="2 3">
    <name type="scientific">Gibberella nygamai</name>
    <name type="common">Bean root rot disease fungus</name>
    <name type="synonym">Fusarium nygamai</name>
    <dbReference type="NCBI Taxonomy" id="42673"/>
    <lineage>
        <taxon>Eukaryota</taxon>
        <taxon>Fungi</taxon>
        <taxon>Dikarya</taxon>
        <taxon>Ascomycota</taxon>
        <taxon>Pezizomycotina</taxon>
        <taxon>Sordariomycetes</taxon>
        <taxon>Hypocreomycetidae</taxon>
        <taxon>Hypocreales</taxon>
        <taxon>Nectriaceae</taxon>
        <taxon>Fusarium</taxon>
        <taxon>Fusarium fujikuroi species complex</taxon>
    </lineage>
</organism>
<protein>
    <submittedName>
        <fullName evidence="2">Uncharacterized protein</fullName>
    </submittedName>
</protein>
<evidence type="ECO:0000313" key="3">
    <source>
        <dbReference type="Proteomes" id="UP000236664"/>
    </source>
</evidence>
<dbReference type="EMBL" id="MTQA01000036">
    <property type="protein sequence ID" value="PNP85001.1"/>
    <property type="molecule type" value="Genomic_DNA"/>
</dbReference>
<accession>A0A2K0WRS0</accession>
<proteinExistence type="predicted"/>
<dbReference type="AlphaFoldDB" id="A0A2K0WRS0"/>
<dbReference type="Proteomes" id="UP000236664">
    <property type="component" value="Unassembled WGS sequence"/>
</dbReference>
<dbReference type="OrthoDB" id="5096870at2759"/>
<evidence type="ECO:0000313" key="2">
    <source>
        <dbReference type="EMBL" id="PNP85001.1"/>
    </source>
</evidence>
<name>A0A2K0WRS0_GIBNY</name>
<feature type="compositionally biased region" description="Basic and acidic residues" evidence="1">
    <location>
        <begin position="130"/>
        <end position="144"/>
    </location>
</feature>
<reference evidence="2 3" key="1">
    <citation type="submission" date="2017-06" db="EMBL/GenBank/DDBJ databases">
        <title>Genome of Fusarium nygamai isolate CS10214.</title>
        <authorList>
            <person name="Gardiner D.M."/>
            <person name="Obanor F."/>
            <person name="Kazan K."/>
        </authorList>
    </citation>
    <scope>NUCLEOTIDE SEQUENCE [LARGE SCALE GENOMIC DNA]</scope>
    <source>
        <strain evidence="2 3">CS10214</strain>
    </source>
</reference>
<gene>
    <name evidence="2" type="ORF">FNYG_01698</name>
</gene>
<comment type="caution">
    <text evidence="2">The sequence shown here is derived from an EMBL/GenBank/DDBJ whole genome shotgun (WGS) entry which is preliminary data.</text>
</comment>
<keyword evidence="3" id="KW-1185">Reference proteome</keyword>
<evidence type="ECO:0000256" key="1">
    <source>
        <dbReference type="SAM" id="MobiDB-lite"/>
    </source>
</evidence>
<feature type="region of interest" description="Disordered" evidence="1">
    <location>
        <begin position="1"/>
        <end position="44"/>
    </location>
</feature>
<feature type="compositionally biased region" description="Low complexity" evidence="1">
    <location>
        <begin position="20"/>
        <end position="32"/>
    </location>
</feature>
<sequence length="489" mass="55528">MVVQSRYTRAFESPSPLGPPSDTSSSGSDGSSPGPPPDQDMYPDQPEYTLFEVILGVTPQTFQCIRLYFHRLWQIEEPISLRFQDTQIVTFDDSIIPVHGLSQALAKRDLYPEDDDDPDFNDQGPSNLPRGRDNREPGQQRDSRSMTSNWKQAILAMLAILLIIPQWRRFFSSSGITHSPPFPIHRPIVELANTVNSMPGMLVDITESLDDYKGNLSSMIAVPERWALACLHKDEEAGMPLFSKNRLNKAVCDAGLKEYGKATEDDAHDLISHSKDLRNAIQDASYRIEDVARVVKQDLEPHIRTVLDSCIENLTMDWYHDQGPSNDSASVYLEALCDEKRGHWKYSLDSSISAKNTYLGDPDLVVMNLPEALQNLERYLTMAFLSLKKVSELDLQLYLILQKLNLMAGKYTNNETELWWTRLSLRHLRGETQRRNEELEAFQVLLKRLISMHYGREGREYAAKVFSDLPETSMDTLDMSALISIALGI</sequence>